<dbReference type="EMBL" id="JAUTXU010000197">
    <property type="protein sequence ID" value="KAK3699493.1"/>
    <property type="molecule type" value="Genomic_DNA"/>
</dbReference>
<keyword evidence="2" id="KW-1185">Reference proteome</keyword>
<comment type="caution">
    <text evidence="1">The sequence shown here is derived from an EMBL/GenBank/DDBJ whole genome shotgun (WGS) entry which is preliminary data.</text>
</comment>
<accession>A0ACC3MPF5</accession>
<sequence>MLKDPYTTTNVRDVSVLSRLQDGDLLEKRWARKCLHEDHDLPSNVLRQLALDLLHSHEDFFRLYNLVIDVRSIEAPRDAEADEYYAEWYNITERLAFGAGLSKRILARNCFYNQAWGLQSPMIFLSLLEMKNPDRIGRNQPGEPREPWVLGGDKPGNGSYLREDIKMD</sequence>
<evidence type="ECO:0000313" key="2">
    <source>
        <dbReference type="Proteomes" id="UP001281147"/>
    </source>
</evidence>
<organism evidence="1 2">
    <name type="scientific">Vermiconidia calcicola</name>
    <dbReference type="NCBI Taxonomy" id="1690605"/>
    <lineage>
        <taxon>Eukaryota</taxon>
        <taxon>Fungi</taxon>
        <taxon>Dikarya</taxon>
        <taxon>Ascomycota</taxon>
        <taxon>Pezizomycotina</taxon>
        <taxon>Dothideomycetes</taxon>
        <taxon>Dothideomycetidae</taxon>
        <taxon>Mycosphaerellales</taxon>
        <taxon>Extremaceae</taxon>
        <taxon>Vermiconidia</taxon>
    </lineage>
</organism>
<evidence type="ECO:0000313" key="1">
    <source>
        <dbReference type="EMBL" id="KAK3699493.1"/>
    </source>
</evidence>
<name>A0ACC3MPF5_9PEZI</name>
<gene>
    <name evidence="1" type="ORF">LTR37_016450</name>
</gene>
<protein>
    <submittedName>
        <fullName evidence="1">Uncharacterized protein</fullName>
    </submittedName>
</protein>
<reference evidence="1" key="1">
    <citation type="submission" date="2023-07" db="EMBL/GenBank/DDBJ databases">
        <title>Black Yeasts Isolated from many extreme environments.</title>
        <authorList>
            <person name="Coleine C."/>
            <person name="Stajich J.E."/>
            <person name="Selbmann L."/>
        </authorList>
    </citation>
    <scope>NUCLEOTIDE SEQUENCE</scope>
    <source>
        <strain evidence="1">CCFEE 5714</strain>
    </source>
</reference>
<dbReference type="Proteomes" id="UP001281147">
    <property type="component" value="Unassembled WGS sequence"/>
</dbReference>
<proteinExistence type="predicted"/>